<accession>A0A1F5ZL65</accession>
<gene>
    <name evidence="2" type="ORF">A3D77_00560</name>
</gene>
<sequence length="126" mass="13847">MFSIPGTIITLVLILPVLALIASTSFPYHTRAYAETTPVTPVTPVDPTPTNAPIPTTTNTPTPTAYVPSPTLTPTPTTFIPSVTPRPTKAPNYHARPHLECIHYYRVIKIGRKTFQLPVVSCRWVK</sequence>
<dbReference type="AlphaFoldDB" id="A0A1F5ZL65"/>
<dbReference type="EMBL" id="MFJL01000039">
    <property type="protein sequence ID" value="OGG13198.1"/>
    <property type="molecule type" value="Genomic_DNA"/>
</dbReference>
<evidence type="ECO:0000313" key="2">
    <source>
        <dbReference type="EMBL" id="OGG13198.1"/>
    </source>
</evidence>
<feature type="region of interest" description="Disordered" evidence="1">
    <location>
        <begin position="39"/>
        <end position="68"/>
    </location>
</feature>
<protein>
    <submittedName>
        <fullName evidence="2">Uncharacterized protein</fullName>
    </submittedName>
</protein>
<comment type="caution">
    <text evidence="2">The sequence shown here is derived from an EMBL/GenBank/DDBJ whole genome shotgun (WGS) entry which is preliminary data.</text>
</comment>
<evidence type="ECO:0000313" key="3">
    <source>
        <dbReference type="Proteomes" id="UP000176923"/>
    </source>
</evidence>
<feature type="compositionally biased region" description="Low complexity" evidence="1">
    <location>
        <begin position="53"/>
        <end position="68"/>
    </location>
</feature>
<dbReference type="Proteomes" id="UP000176923">
    <property type="component" value="Unassembled WGS sequence"/>
</dbReference>
<proteinExistence type="predicted"/>
<name>A0A1F5ZL65_9BACT</name>
<organism evidence="2 3">
    <name type="scientific">Candidatus Gottesmanbacteria bacterium RIFCSPHIGHO2_02_FULL_39_11</name>
    <dbReference type="NCBI Taxonomy" id="1798382"/>
    <lineage>
        <taxon>Bacteria</taxon>
        <taxon>Candidatus Gottesmaniibacteriota</taxon>
    </lineage>
</organism>
<reference evidence="2 3" key="1">
    <citation type="journal article" date="2016" name="Nat. Commun.">
        <title>Thousands of microbial genomes shed light on interconnected biogeochemical processes in an aquifer system.</title>
        <authorList>
            <person name="Anantharaman K."/>
            <person name="Brown C.T."/>
            <person name="Hug L.A."/>
            <person name="Sharon I."/>
            <person name="Castelle C.J."/>
            <person name="Probst A.J."/>
            <person name="Thomas B.C."/>
            <person name="Singh A."/>
            <person name="Wilkins M.J."/>
            <person name="Karaoz U."/>
            <person name="Brodie E.L."/>
            <person name="Williams K.H."/>
            <person name="Hubbard S.S."/>
            <person name="Banfield J.F."/>
        </authorList>
    </citation>
    <scope>NUCLEOTIDE SEQUENCE [LARGE SCALE GENOMIC DNA]</scope>
</reference>
<evidence type="ECO:0000256" key="1">
    <source>
        <dbReference type="SAM" id="MobiDB-lite"/>
    </source>
</evidence>